<dbReference type="Proteomes" id="UP000203157">
    <property type="component" value="Segment"/>
</dbReference>
<organism evidence="1 2">
    <name type="scientific">Cyanophage S-RIM32</name>
    <dbReference type="NCBI Taxonomy" id="1278479"/>
    <lineage>
        <taxon>Viruses</taxon>
        <taxon>Duplodnaviria</taxon>
        <taxon>Heunggongvirae</taxon>
        <taxon>Uroviricota</taxon>
        <taxon>Caudoviricetes</taxon>
        <taxon>Pantevenvirales</taxon>
        <taxon>Kyanoviridae</taxon>
        <taxon>Bristolvirus</taxon>
        <taxon>Bristolvirus rhodeisland</taxon>
    </lineage>
</organism>
<dbReference type="GeneID" id="29122734"/>
<proteinExistence type="predicted"/>
<dbReference type="RefSeq" id="YP_009301729.1">
    <property type="nucleotide sequence ID" value="NC_031235.1"/>
</dbReference>
<dbReference type="EMBL" id="KU594606">
    <property type="protein sequence ID" value="AMO43236.1"/>
    <property type="molecule type" value="Genomic_DNA"/>
</dbReference>
<evidence type="ECO:0000313" key="2">
    <source>
        <dbReference type="Proteomes" id="UP000203157"/>
    </source>
</evidence>
<gene>
    <name evidence="1" type="ORF">R1080702_231</name>
</gene>
<protein>
    <submittedName>
        <fullName evidence="1">Uncharacterized protein</fullName>
    </submittedName>
</protein>
<name>A0A127KMU5_9CAUD</name>
<sequence length="41" mass="4542">MTQPQVHQTNWLAVIKAKQVKDEKLKAAQLCTAGHCPAKVK</sequence>
<reference evidence="1 2" key="1">
    <citation type="submission" date="2016-01" db="EMBL/GenBank/DDBJ databases">
        <title>The genomic content and context of auxiliary metabolic genes in marine cyanophages.</title>
        <authorList>
            <person name="Marston M.F."/>
            <person name="Martiny J.B.H."/>
            <person name="Crummett L.T."/>
        </authorList>
    </citation>
    <scope>NUCLEOTIDE SEQUENCE [LARGE SCALE GENOMIC DNA]</scope>
    <source>
        <strain evidence="1">RW_108_0702</strain>
    </source>
</reference>
<dbReference type="KEGG" id="vg:29122734"/>
<keyword evidence="2" id="KW-1185">Reference proteome</keyword>
<evidence type="ECO:0000313" key="1">
    <source>
        <dbReference type="EMBL" id="AMO43236.1"/>
    </source>
</evidence>
<accession>A0A127KMU5</accession>